<keyword evidence="2" id="KW-0813">Transport</keyword>
<dbReference type="PROSITE" id="PS00211">
    <property type="entry name" value="ABC_TRANSPORTER_1"/>
    <property type="match status" value="1"/>
</dbReference>
<feature type="domain" description="ABC transporter" evidence="5">
    <location>
        <begin position="6"/>
        <end position="230"/>
    </location>
</feature>
<dbReference type="OrthoDB" id="9778547at2"/>
<evidence type="ECO:0000313" key="6">
    <source>
        <dbReference type="EMBL" id="TDP85463.1"/>
    </source>
</evidence>
<dbReference type="InterPro" id="IPR017871">
    <property type="entry name" value="ABC_transporter-like_CS"/>
</dbReference>
<dbReference type="InterPro" id="IPR027417">
    <property type="entry name" value="P-loop_NTPase"/>
</dbReference>
<evidence type="ECO:0000256" key="2">
    <source>
        <dbReference type="ARBA" id="ARBA00022448"/>
    </source>
</evidence>
<dbReference type="RefSeq" id="WP_126541310.1">
    <property type="nucleotide sequence ID" value="NZ_BSPM01000004.1"/>
</dbReference>
<gene>
    <name evidence="6" type="ORF">EDD54_2316</name>
</gene>
<dbReference type="PROSITE" id="PS50893">
    <property type="entry name" value="ABC_TRANSPORTER_2"/>
    <property type="match status" value="1"/>
</dbReference>
<organism evidence="6 7">
    <name type="scientific">Oharaeibacter diazotrophicus</name>
    <dbReference type="NCBI Taxonomy" id="1920512"/>
    <lineage>
        <taxon>Bacteria</taxon>
        <taxon>Pseudomonadati</taxon>
        <taxon>Pseudomonadota</taxon>
        <taxon>Alphaproteobacteria</taxon>
        <taxon>Hyphomicrobiales</taxon>
        <taxon>Pleomorphomonadaceae</taxon>
        <taxon>Oharaeibacter</taxon>
    </lineage>
</organism>
<dbReference type="InterPro" id="IPR051782">
    <property type="entry name" value="ABC_Transporter_VariousFunc"/>
</dbReference>
<dbReference type="Pfam" id="PF00005">
    <property type="entry name" value="ABC_tran"/>
    <property type="match status" value="1"/>
</dbReference>
<keyword evidence="4 6" id="KW-0067">ATP-binding</keyword>
<protein>
    <submittedName>
        <fullName evidence="6">Cu-processing system ATP-binding protein</fullName>
    </submittedName>
</protein>
<comment type="similarity">
    <text evidence="1">Belongs to the ABC transporter superfamily.</text>
</comment>
<dbReference type="PANTHER" id="PTHR42939:SF1">
    <property type="entry name" value="ABC TRANSPORTER ATP-BINDING PROTEIN ALBC-RELATED"/>
    <property type="match status" value="1"/>
</dbReference>
<dbReference type="AlphaFoldDB" id="A0A4R6RGI8"/>
<name>A0A4R6RGI8_9HYPH</name>
<reference evidence="6 7" key="1">
    <citation type="submission" date="2019-03" db="EMBL/GenBank/DDBJ databases">
        <title>Genomic Encyclopedia of Type Strains, Phase IV (KMG-IV): sequencing the most valuable type-strain genomes for metagenomic binning, comparative biology and taxonomic classification.</title>
        <authorList>
            <person name="Goeker M."/>
        </authorList>
    </citation>
    <scope>NUCLEOTIDE SEQUENCE [LARGE SCALE GENOMIC DNA]</scope>
    <source>
        <strain evidence="6 7">DSM 102969</strain>
    </source>
</reference>
<evidence type="ECO:0000259" key="5">
    <source>
        <dbReference type="PROSITE" id="PS50893"/>
    </source>
</evidence>
<evidence type="ECO:0000256" key="4">
    <source>
        <dbReference type="ARBA" id="ARBA00022840"/>
    </source>
</evidence>
<dbReference type="Gene3D" id="3.40.50.300">
    <property type="entry name" value="P-loop containing nucleotide triphosphate hydrolases"/>
    <property type="match status" value="1"/>
</dbReference>
<dbReference type="InterPro" id="IPR003439">
    <property type="entry name" value="ABC_transporter-like_ATP-bd"/>
</dbReference>
<dbReference type="SMART" id="SM00382">
    <property type="entry name" value="AAA"/>
    <property type="match status" value="1"/>
</dbReference>
<dbReference type="GO" id="GO:0005524">
    <property type="term" value="F:ATP binding"/>
    <property type="evidence" value="ECO:0007669"/>
    <property type="project" value="UniProtKB-KW"/>
</dbReference>
<proteinExistence type="inferred from homology"/>
<keyword evidence="3" id="KW-0547">Nucleotide-binding</keyword>
<comment type="caution">
    <text evidence="6">The sequence shown here is derived from an EMBL/GenBank/DDBJ whole genome shotgun (WGS) entry which is preliminary data.</text>
</comment>
<dbReference type="SUPFAM" id="SSF52540">
    <property type="entry name" value="P-loop containing nucleoside triphosphate hydrolases"/>
    <property type="match status" value="1"/>
</dbReference>
<evidence type="ECO:0000313" key="7">
    <source>
        <dbReference type="Proteomes" id="UP000294547"/>
    </source>
</evidence>
<keyword evidence="7" id="KW-1185">Reference proteome</keyword>
<dbReference type="CDD" id="cd03230">
    <property type="entry name" value="ABC_DR_subfamily_A"/>
    <property type="match status" value="1"/>
</dbReference>
<accession>A0A4R6RGI8</accession>
<dbReference type="GO" id="GO:0016887">
    <property type="term" value="F:ATP hydrolysis activity"/>
    <property type="evidence" value="ECO:0007669"/>
    <property type="project" value="InterPro"/>
</dbReference>
<dbReference type="Proteomes" id="UP000294547">
    <property type="component" value="Unassembled WGS sequence"/>
</dbReference>
<evidence type="ECO:0000256" key="1">
    <source>
        <dbReference type="ARBA" id="ARBA00005417"/>
    </source>
</evidence>
<dbReference type="InterPro" id="IPR003593">
    <property type="entry name" value="AAA+_ATPase"/>
</dbReference>
<sequence length="301" mass="31260">MTDPVLAVDAVSVRFGAVRALSGVGLAVAPGERVALLGHNGAGKSTLFKSVLGFVTPDAGTIAVAGGAPGSLVARRAVSYLPEAVAFPKSLTGRELLAHFARLKGEDPRAAMPLLERVGIAAAADRRVGTYSKGMRQRLGLAQALIGRPGLLLLDEPTSGLDPVSRRDFYSVIADVAAAGTAVLLSSHSLSEVESKTDRIVILSAGRVVAEGTLAELTRRAGLPIVVRVEAEAADVDRLHRHLGGTRENGTRVVLACSGDDKLPLLARIAAVPDLVADVEIVLPGLDDVYDHFSRRPGGPS</sequence>
<dbReference type="EMBL" id="SNXY01000007">
    <property type="protein sequence ID" value="TDP85463.1"/>
    <property type="molecule type" value="Genomic_DNA"/>
</dbReference>
<dbReference type="PANTHER" id="PTHR42939">
    <property type="entry name" value="ABC TRANSPORTER ATP-BINDING PROTEIN ALBC-RELATED"/>
    <property type="match status" value="1"/>
</dbReference>
<evidence type="ECO:0000256" key="3">
    <source>
        <dbReference type="ARBA" id="ARBA00022741"/>
    </source>
</evidence>